<dbReference type="Gene3D" id="1.25.10.10">
    <property type="entry name" value="Leucine-rich Repeat Variant"/>
    <property type="match status" value="1"/>
</dbReference>
<dbReference type="EMBL" id="JAGFBR010000004">
    <property type="protein sequence ID" value="KAH0468245.1"/>
    <property type="molecule type" value="Genomic_DNA"/>
</dbReference>
<dbReference type="SUPFAM" id="SSF48452">
    <property type="entry name" value="TPR-like"/>
    <property type="match status" value="1"/>
</dbReference>
<dbReference type="InterPro" id="IPR011990">
    <property type="entry name" value="TPR-like_helical_dom_sf"/>
</dbReference>
<keyword evidence="1" id="KW-0472">Membrane</keyword>
<keyword evidence="4" id="KW-1185">Reference proteome</keyword>
<evidence type="ECO:0000256" key="1">
    <source>
        <dbReference type="SAM" id="Phobius"/>
    </source>
</evidence>
<proteinExistence type="predicted"/>
<evidence type="ECO:0000313" key="3">
    <source>
        <dbReference type="EMBL" id="KAH0468245.1"/>
    </source>
</evidence>
<dbReference type="AlphaFoldDB" id="A0AAV7HLP2"/>
<dbReference type="InterPro" id="IPR016024">
    <property type="entry name" value="ARM-type_fold"/>
</dbReference>
<evidence type="ECO:0000259" key="2">
    <source>
        <dbReference type="Pfam" id="PF26524"/>
    </source>
</evidence>
<dbReference type="Proteomes" id="UP000775213">
    <property type="component" value="Unassembled WGS sequence"/>
</dbReference>
<feature type="domain" description="ARM repeat N-terminal plant" evidence="2">
    <location>
        <begin position="20"/>
        <end position="248"/>
    </location>
</feature>
<dbReference type="SUPFAM" id="SSF48371">
    <property type="entry name" value="ARM repeat"/>
    <property type="match status" value="1"/>
</dbReference>
<feature type="transmembrane region" description="Helical" evidence="1">
    <location>
        <begin position="580"/>
        <end position="608"/>
    </location>
</feature>
<evidence type="ECO:0000313" key="4">
    <source>
        <dbReference type="Proteomes" id="UP000775213"/>
    </source>
</evidence>
<name>A0AAV7HLP2_DENCH</name>
<dbReference type="Pfam" id="PF26524">
    <property type="entry name" value="ARM_7"/>
    <property type="match status" value="1"/>
</dbReference>
<dbReference type="Gene3D" id="1.25.40.10">
    <property type="entry name" value="Tetratricopeptide repeat domain"/>
    <property type="match status" value="1"/>
</dbReference>
<organism evidence="3 4">
    <name type="scientific">Dendrobium chrysotoxum</name>
    <name type="common">Orchid</name>
    <dbReference type="NCBI Taxonomy" id="161865"/>
    <lineage>
        <taxon>Eukaryota</taxon>
        <taxon>Viridiplantae</taxon>
        <taxon>Streptophyta</taxon>
        <taxon>Embryophyta</taxon>
        <taxon>Tracheophyta</taxon>
        <taxon>Spermatophyta</taxon>
        <taxon>Magnoliopsida</taxon>
        <taxon>Liliopsida</taxon>
        <taxon>Asparagales</taxon>
        <taxon>Orchidaceae</taxon>
        <taxon>Epidendroideae</taxon>
        <taxon>Malaxideae</taxon>
        <taxon>Dendrobiinae</taxon>
        <taxon>Dendrobium</taxon>
    </lineage>
</organism>
<dbReference type="InterPro" id="IPR011989">
    <property type="entry name" value="ARM-like"/>
</dbReference>
<protein>
    <recommendedName>
        <fullName evidence="2">ARM repeat N-terminal plant domain-containing protein</fullName>
    </recommendedName>
</protein>
<gene>
    <name evidence="3" type="ORF">IEQ34_003278</name>
</gene>
<dbReference type="PANTHER" id="PTHR46578">
    <property type="entry name" value="ARM-REPEAT/TETRATRICOPEPTIDE REPEAT (TPR)-LIKE PROTEIN"/>
    <property type="match status" value="1"/>
</dbReference>
<keyword evidence="1" id="KW-0812">Transmembrane</keyword>
<feature type="transmembrane region" description="Helical" evidence="1">
    <location>
        <begin position="620"/>
        <end position="653"/>
    </location>
</feature>
<reference evidence="3 4" key="1">
    <citation type="journal article" date="2021" name="Hortic Res">
        <title>Chromosome-scale assembly of the Dendrobium chrysotoxum genome enhances the understanding of orchid evolution.</title>
        <authorList>
            <person name="Zhang Y."/>
            <person name="Zhang G.Q."/>
            <person name="Zhang D."/>
            <person name="Liu X.D."/>
            <person name="Xu X.Y."/>
            <person name="Sun W.H."/>
            <person name="Yu X."/>
            <person name="Zhu X."/>
            <person name="Wang Z.W."/>
            <person name="Zhao X."/>
            <person name="Zhong W.Y."/>
            <person name="Chen H."/>
            <person name="Yin W.L."/>
            <person name="Huang T."/>
            <person name="Niu S.C."/>
            <person name="Liu Z.J."/>
        </authorList>
    </citation>
    <scope>NUCLEOTIDE SEQUENCE [LARGE SCALE GENOMIC DNA]</scope>
    <source>
        <strain evidence="3">Lindl</strain>
    </source>
</reference>
<keyword evidence="1" id="KW-1133">Transmembrane helix</keyword>
<dbReference type="PANTHER" id="PTHR46578:SF1">
    <property type="entry name" value="ARM-REPEAT_TETRATRICOPEPTIDE REPEAT (TPR)-LIKE PROTEIN"/>
    <property type="match status" value="1"/>
</dbReference>
<sequence length="660" mass="74114">MEQLVNTNSTISTKKKKKCVEEQSCFFCAMEEPNPQRRQSSLSSFFSSMPHNDDDPSQVLVMSGLWTYAMTRCDDPILASSGILRCCSLLISKALNNPSWLYRHQNIYIPYYAAHILGSFTLHLPRFASLAVSSGCLPPLLSLLRCSMTWIEQRVAVRALGHLASFDDTFPAVETHGGDIIIPVTIHLASTCLQTVYSEPRTKYQRDLLTRGLNGADTEARKAEEWASQLQTWSIYLLCCFAWRDVKWHGAIVTKNGNFMKKLCTMWGGLANGDSPAGVGLMRILCRSELGRTAIAGCVKAVQSLCNLSRSSDDWQYMGIDCLLLLLNNPTTRDQVLPIASPHLTDLAELRRLGSRRRLGEKITNSLSLTELVQRTKMEAEMSLEEIELRCQIAREREKEGNKRLRIGDVEGAVEKYTEALLTCPLKRRKERMVIYSNRATCRVLIGEAEAAISDATRALALSEPANTHGKSLWRRAQGYDMMGMAKESLMDCLMFLNWRYNNYAGKRGRIGGVVPYCVVRMINKQMSRVSLFDEVTKKCGGDVDVSEEGNDPELDAVTNDILDLDVNRNDVELGESSRLIWYNMLVAGLIVLLSWFPWVGCLWLLSWLPGKLGWLTGKLGWLPLVVVLVSLGCWVGVFVSWVAGLVSLGYYLGCWFYNM</sequence>
<accession>A0AAV7HLP2</accession>
<comment type="caution">
    <text evidence="3">The sequence shown here is derived from an EMBL/GenBank/DDBJ whole genome shotgun (WGS) entry which is preliminary data.</text>
</comment>
<dbReference type="InterPro" id="IPR058868">
    <property type="entry name" value="ARM_7"/>
</dbReference>